<dbReference type="EMBL" id="JAUEPO010000004">
    <property type="protein sequence ID" value="KAK3323261.1"/>
    <property type="molecule type" value="Genomic_DNA"/>
</dbReference>
<dbReference type="InterPro" id="IPR036291">
    <property type="entry name" value="NAD(P)-bd_dom_sf"/>
</dbReference>
<evidence type="ECO:0008006" key="3">
    <source>
        <dbReference type="Google" id="ProtNLM"/>
    </source>
</evidence>
<dbReference type="AlphaFoldDB" id="A0AAE0IDW9"/>
<dbReference type="PANTHER" id="PTHR14097">
    <property type="entry name" value="OXIDOREDUCTASE HTATIP2"/>
    <property type="match status" value="1"/>
</dbReference>
<reference evidence="1" key="2">
    <citation type="submission" date="2023-06" db="EMBL/GenBank/DDBJ databases">
        <authorList>
            <consortium name="Lawrence Berkeley National Laboratory"/>
            <person name="Haridas S."/>
            <person name="Hensen N."/>
            <person name="Bonometti L."/>
            <person name="Westerberg I."/>
            <person name="Brannstrom I.O."/>
            <person name="Guillou S."/>
            <person name="Cros-Aarteil S."/>
            <person name="Calhoun S."/>
            <person name="Kuo A."/>
            <person name="Mondo S."/>
            <person name="Pangilinan J."/>
            <person name="Riley R."/>
            <person name="Labutti K."/>
            <person name="Andreopoulos B."/>
            <person name="Lipzen A."/>
            <person name="Chen C."/>
            <person name="Yanf M."/>
            <person name="Daum C."/>
            <person name="Ng V."/>
            <person name="Clum A."/>
            <person name="Steindorff A."/>
            <person name="Ohm R."/>
            <person name="Martin F."/>
            <person name="Silar P."/>
            <person name="Natvig D."/>
            <person name="Lalanne C."/>
            <person name="Gautier V."/>
            <person name="Ament-Velasquez S.L."/>
            <person name="Kruys A."/>
            <person name="Hutchinson M.I."/>
            <person name="Powell A.J."/>
            <person name="Barry K."/>
            <person name="Miller A.N."/>
            <person name="Grigoriev I.V."/>
            <person name="Debuchy R."/>
            <person name="Gladieux P."/>
            <person name="Thoren M.H."/>
            <person name="Johannesson H."/>
        </authorList>
    </citation>
    <scope>NUCLEOTIDE SEQUENCE</scope>
    <source>
        <strain evidence="1">SMH4131-1</strain>
    </source>
</reference>
<keyword evidence="2" id="KW-1185">Reference proteome</keyword>
<gene>
    <name evidence="1" type="ORF">B0T19DRAFT_476397</name>
</gene>
<organism evidence="1 2">
    <name type="scientific">Cercophora scortea</name>
    <dbReference type="NCBI Taxonomy" id="314031"/>
    <lineage>
        <taxon>Eukaryota</taxon>
        <taxon>Fungi</taxon>
        <taxon>Dikarya</taxon>
        <taxon>Ascomycota</taxon>
        <taxon>Pezizomycotina</taxon>
        <taxon>Sordariomycetes</taxon>
        <taxon>Sordariomycetidae</taxon>
        <taxon>Sordariales</taxon>
        <taxon>Lasiosphaeriaceae</taxon>
        <taxon>Cercophora</taxon>
    </lineage>
</organism>
<evidence type="ECO:0000313" key="1">
    <source>
        <dbReference type="EMBL" id="KAK3323261.1"/>
    </source>
</evidence>
<reference evidence="1" key="1">
    <citation type="journal article" date="2023" name="Mol. Phylogenet. Evol.">
        <title>Genome-scale phylogeny and comparative genomics of the fungal order Sordariales.</title>
        <authorList>
            <person name="Hensen N."/>
            <person name="Bonometti L."/>
            <person name="Westerberg I."/>
            <person name="Brannstrom I.O."/>
            <person name="Guillou S."/>
            <person name="Cros-Aarteil S."/>
            <person name="Calhoun S."/>
            <person name="Haridas S."/>
            <person name="Kuo A."/>
            <person name="Mondo S."/>
            <person name="Pangilinan J."/>
            <person name="Riley R."/>
            <person name="LaButti K."/>
            <person name="Andreopoulos B."/>
            <person name="Lipzen A."/>
            <person name="Chen C."/>
            <person name="Yan M."/>
            <person name="Daum C."/>
            <person name="Ng V."/>
            <person name="Clum A."/>
            <person name="Steindorff A."/>
            <person name="Ohm R.A."/>
            <person name="Martin F."/>
            <person name="Silar P."/>
            <person name="Natvig D.O."/>
            <person name="Lalanne C."/>
            <person name="Gautier V."/>
            <person name="Ament-Velasquez S.L."/>
            <person name="Kruys A."/>
            <person name="Hutchinson M.I."/>
            <person name="Powell A.J."/>
            <person name="Barry K."/>
            <person name="Miller A.N."/>
            <person name="Grigoriev I.V."/>
            <person name="Debuchy R."/>
            <person name="Gladieux P."/>
            <person name="Hiltunen Thoren M."/>
            <person name="Johannesson H."/>
        </authorList>
    </citation>
    <scope>NUCLEOTIDE SEQUENCE</scope>
    <source>
        <strain evidence="1">SMH4131-1</strain>
    </source>
</reference>
<evidence type="ECO:0000313" key="2">
    <source>
        <dbReference type="Proteomes" id="UP001286456"/>
    </source>
</evidence>
<sequence>MHLVLTGATGLVGSGVLDAMIKMADVTKISVLSRRPVAMAEAVNDPRVQVIIHKDFATYDKALMDQIRDATGCVWAQGISQNAVGKEEYVKITKEYPLAFASAFNSAQSSLPEKKPFNFIYVSGDGTTLTPGALTPLFARVKGETELALAQIRREVPTFRAESVRPSAVDPTDHEAIKPYIPVQGAGRDFLMGYLLRPAFRAGVLRSRWSPTQPLGVFLTEMAMGRWDEKTLGGKGVEKLEGGMLIVENSAFMRAAGLDAKKGKGKSEL</sequence>
<accession>A0AAE0IDW9</accession>
<name>A0AAE0IDW9_9PEZI</name>
<dbReference type="Proteomes" id="UP001286456">
    <property type="component" value="Unassembled WGS sequence"/>
</dbReference>
<dbReference type="Gene3D" id="3.40.50.720">
    <property type="entry name" value="NAD(P)-binding Rossmann-like Domain"/>
    <property type="match status" value="1"/>
</dbReference>
<protein>
    <recommendedName>
        <fullName evidence="3">Nucleoside-diphosphate-sugar epimerase</fullName>
    </recommendedName>
</protein>
<proteinExistence type="predicted"/>
<dbReference type="PANTHER" id="PTHR14097:SF8">
    <property type="entry name" value="NAD(P)-BINDING DOMAIN-CONTAINING PROTEIN"/>
    <property type="match status" value="1"/>
</dbReference>
<dbReference type="SUPFAM" id="SSF51735">
    <property type="entry name" value="NAD(P)-binding Rossmann-fold domains"/>
    <property type="match status" value="1"/>
</dbReference>
<comment type="caution">
    <text evidence="1">The sequence shown here is derived from an EMBL/GenBank/DDBJ whole genome shotgun (WGS) entry which is preliminary data.</text>
</comment>